<dbReference type="PANTHER" id="PTHR12899">
    <property type="entry name" value="39S RIBOSOMAL PROTEIN L18, MITOCHONDRIAL"/>
    <property type="match status" value="1"/>
</dbReference>
<evidence type="ECO:0000256" key="5">
    <source>
        <dbReference type="ARBA" id="ARBA00023274"/>
    </source>
</evidence>
<dbReference type="HAMAP" id="MF_01337_B">
    <property type="entry name" value="Ribosomal_uL18_B"/>
    <property type="match status" value="1"/>
</dbReference>
<dbReference type="GO" id="GO:0005840">
    <property type="term" value="C:ribosome"/>
    <property type="evidence" value="ECO:0007669"/>
    <property type="project" value="UniProtKB-KW"/>
</dbReference>
<dbReference type="CDD" id="cd00432">
    <property type="entry name" value="Ribosomal_L18_L5e"/>
    <property type="match status" value="1"/>
</dbReference>
<keyword evidence="5 7" id="KW-0687">Ribonucleoprotein</keyword>
<dbReference type="SUPFAM" id="SSF53137">
    <property type="entry name" value="Translational machinery components"/>
    <property type="match status" value="1"/>
</dbReference>
<organism evidence="8 9">
    <name type="scientific">Flaviramulus multivorans</name>
    <dbReference type="NCBI Taxonomy" id="1304750"/>
    <lineage>
        <taxon>Bacteria</taxon>
        <taxon>Pseudomonadati</taxon>
        <taxon>Bacteroidota</taxon>
        <taxon>Flavobacteriia</taxon>
        <taxon>Flavobacteriales</taxon>
        <taxon>Flavobacteriaceae</taxon>
        <taxon>Flaviramulus</taxon>
    </lineage>
</organism>
<dbReference type="RefSeq" id="WP_237231807.1">
    <property type="nucleotide sequence ID" value="NZ_JAKKDV010000004.1"/>
</dbReference>
<evidence type="ECO:0000256" key="2">
    <source>
        <dbReference type="ARBA" id="ARBA00022730"/>
    </source>
</evidence>
<keyword evidence="9" id="KW-1185">Reference proteome</keyword>
<sequence>MALTKNERRLRIKNRIRKVVSGTEARPRLAVYRSNKEIYAQIVDDVTGKTISSASSRDKDINAAKANKTEVAKLVGKALAEKTLKAGVETIAFDRGGYLYHGRVKSLAEGAREGGLKF</sequence>
<gene>
    <name evidence="7 8" type="primary">rplR</name>
    <name evidence="8" type="ORF">L3X39_10840</name>
</gene>
<name>A0ABS9IKK1_9FLAO</name>
<dbReference type="NCBIfam" id="TIGR00060">
    <property type="entry name" value="L18_bact"/>
    <property type="match status" value="1"/>
</dbReference>
<comment type="subunit">
    <text evidence="7">Part of the 50S ribosomal subunit; part of the 5S rRNA/L5/L18/L25 subcomplex. Contacts the 5S and 23S rRNAs.</text>
</comment>
<evidence type="ECO:0000256" key="3">
    <source>
        <dbReference type="ARBA" id="ARBA00022884"/>
    </source>
</evidence>
<keyword evidence="4 7" id="KW-0689">Ribosomal protein</keyword>
<evidence type="ECO:0000256" key="1">
    <source>
        <dbReference type="ARBA" id="ARBA00007116"/>
    </source>
</evidence>
<dbReference type="Gene3D" id="3.30.420.100">
    <property type="match status" value="1"/>
</dbReference>
<protein>
    <recommendedName>
        <fullName evidence="6 7">Large ribosomal subunit protein uL18</fullName>
    </recommendedName>
</protein>
<accession>A0ABS9IKK1</accession>
<evidence type="ECO:0000313" key="9">
    <source>
        <dbReference type="Proteomes" id="UP001200022"/>
    </source>
</evidence>
<dbReference type="InterPro" id="IPR005484">
    <property type="entry name" value="Ribosomal_uL18_bac/plant/anim"/>
</dbReference>
<evidence type="ECO:0000313" key="8">
    <source>
        <dbReference type="EMBL" id="MCF7561133.1"/>
    </source>
</evidence>
<evidence type="ECO:0000256" key="6">
    <source>
        <dbReference type="ARBA" id="ARBA00035197"/>
    </source>
</evidence>
<keyword evidence="2 7" id="KW-0699">rRNA-binding</keyword>
<comment type="function">
    <text evidence="7">This is one of the proteins that bind and probably mediate the attachment of the 5S RNA into the large ribosomal subunit, where it forms part of the central protuberance.</text>
</comment>
<dbReference type="PANTHER" id="PTHR12899:SF3">
    <property type="entry name" value="LARGE RIBOSOMAL SUBUNIT PROTEIN UL18M"/>
    <property type="match status" value="1"/>
</dbReference>
<dbReference type="Pfam" id="PF00861">
    <property type="entry name" value="Ribosomal_L18p"/>
    <property type="match status" value="1"/>
</dbReference>
<evidence type="ECO:0000256" key="4">
    <source>
        <dbReference type="ARBA" id="ARBA00022980"/>
    </source>
</evidence>
<dbReference type="EMBL" id="JAKKDV010000004">
    <property type="protein sequence ID" value="MCF7561133.1"/>
    <property type="molecule type" value="Genomic_DNA"/>
</dbReference>
<reference evidence="8 9" key="1">
    <citation type="submission" date="2022-01" db="EMBL/GenBank/DDBJ databases">
        <title>Draft genome sequence of Sabulilitoribacter multivorans KCTC 32326.</title>
        <authorList>
            <person name="Oh J.-S."/>
        </authorList>
    </citation>
    <scope>NUCLEOTIDE SEQUENCE [LARGE SCALE GENOMIC DNA]</scope>
    <source>
        <strain evidence="8 9">M-M16</strain>
    </source>
</reference>
<keyword evidence="3 7" id="KW-0694">RNA-binding</keyword>
<comment type="similarity">
    <text evidence="1 7">Belongs to the universal ribosomal protein uL18 family.</text>
</comment>
<evidence type="ECO:0000256" key="7">
    <source>
        <dbReference type="HAMAP-Rule" id="MF_01337"/>
    </source>
</evidence>
<comment type="caution">
    <text evidence="8">The sequence shown here is derived from an EMBL/GenBank/DDBJ whole genome shotgun (WGS) entry which is preliminary data.</text>
</comment>
<dbReference type="Proteomes" id="UP001200022">
    <property type="component" value="Unassembled WGS sequence"/>
</dbReference>
<dbReference type="InterPro" id="IPR057268">
    <property type="entry name" value="Ribosomal_L18"/>
</dbReference>
<dbReference type="InterPro" id="IPR004389">
    <property type="entry name" value="Ribosomal_uL18_bac-type"/>
</dbReference>
<proteinExistence type="inferred from homology"/>